<dbReference type="InterPro" id="IPR045168">
    <property type="entry name" value="YTH_prot"/>
</dbReference>
<evidence type="ECO:0000313" key="2">
    <source>
        <dbReference type="EMBL" id="KAF6017322.1"/>
    </source>
</evidence>
<dbReference type="PANTHER" id="PTHR12357:SF3">
    <property type="entry name" value="YTH DOMAIN-CONTAINING PROTEIN 1"/>
    <property type="match status" value="1"/>
</dbReference>
<dbReference type="Gene3D" id="3.10.590.10">
    <property type="entry name" value="ph1033 like domains"/>
    <property type="match status" value="1"/>
</dbReference>
<dbReference type="Proteomes" id="UP000593567">
    <property type="component" value="Unassembled WGS sequence"/>
</dbReference>
<dbReference type="Pfam" id="PF04146">
    <property type="entry name" value="YTH"/>
    <property type="match status" value="1"/>
</dbReference>
<dbReference type="GO" id="GO:0000398">
    <property type="term" value="P:mRNA splicing, via spliceosome"/>
    <property type="evidence" value="ECO:0007669"/>
    <property type="project" value="TreeGrafter"/>
</dbReference>
<dbReference type="GO" id="GO:0005654">
    <property type="term" value="C:nucleoplasm"/>
    <property type="evidence" value="ECO:0007669"/>
    <property type="project" value="TreeGrafter"/>
</dbReference>
<dbReference type="GO" id="GO:1990247">
    <property type="term" value="F:N6-methyladenosine-containing RNA reader activity"/>
    <property type="evidence" value="ECO:0007669"/>
    <property type="project" value="TreeGrafter"/>
</dbReference>
<feature type="domain" description="YTH" evidence="1">
    <location>
        <begin position="1"/>
        <end position="126"/>
    </location>
</feature>
<proteinExistence type="predicted"/>
<gene>
    <name evidence="2" type="ORF">EB796_024389</name>
</gene>
<keyword evidence="3" id="KW-1185">Reference proteome</keyword>
<dbReference type="AlphaFoldDB" id="A0A7J7ITR9"/>
<organism evidence="2 3">
    <name type="scientific">Bugula neritina</name>
    <name type="common">Brown bryozoan</name>
    <name type="synonym">Sertularia neritina</name>
    <dbReference type="NCBI Taxonomy" id="10212"/>
    <lineage>
        <taxon>Eukaryota</taxon>
        <taxon>Metazoa</taxon>
        <taxon>Spiralia</taxon>
        <taxon>Lophotrochozoa</taxon>
        <taxon>Bryozoa</taxon>
        <taxon>Gymnolaemata</taxon>
        <taxon>Cheilostomatida</taxon>
        <taxon>Flustrina</taxon>
        <taxon>Buguloidea</taxon>
        <taxon>Bugulidae</taxon>
        <taxon>Bugula</taxon>
    </lineage>
</organism>
<dbReference type="CDD" id="cd21134">
    <property type="entry name" value="YTH"/>
    <property type="match status" value="1"/>
</dbReference>
<name>A0A7J7ITR9_BUGNE</name>
<evidence type="ECO:0000259" key="1">
    <source>
        <dbReference type="PROSITE" id="PS50882"/>
    </source>
</evidence>
<accession>A0A7J7ITR9</accession>
<sequence>MSSLHPGMLELSQANGLWATGQATASRINAALQECQALFLVFTVQGSSYFHGLASVSGLAPSNLLSAFGQSNLTTVYFVNWIKSTSIPFTHTQSLYNVLCDNQPISMSRDGQELEVSVGEELVKLWNAVAVSSRGG</sequence>
<dbReference type="GO" id="GO:0048024">
    <property type="term" value="P:regulation of mRNA splicing, via spliceosome"/>
    <property type="evidence" value="ECO:0007669"/>
    <property type="project" value="TreeGrafter"/>
</dbReference>
<dbReference type="EMBL" id="VXIV02003414">
    <property type="protein sequence ID" value="KAF6017322.1"/>
    <property type="molecule type" value="Genomic_DNA"/>
</dbReference>
<evidence type="ECO:0000313" key="3">
    <source>
        <dbReference type="Proteomes" id="UP000593567"/>
    </source>
</evidence>
<reference evidence="2" key="1">
    <citation type="submission" date="2020-06" db="EMBL/GenBank/DDBJ databases">
        <title>Draft genome of Bugula neritina, a colonial animal packing powerful symbionts and potential medicines.</title>
        <authorList>
            <person name="Rayko M."/>
        </authorList>
    </citation>
    <scope>NUCLEOTIDE SEQUENCE [LARGE SCALE GENOMIC DNA]</scope>
    <source>
        <strain evidence="2">Kwan_BN1</strain>
    </source>
</reference>
<dbReference type="InterPro" id="IPR007275">
    <property type="entry name" value="YTH_domain"/>
</dbReference>
<dbReference type="PANTHER" id="PTHR12357">
    <property type="entry name" value="YTH YT521-B HOMOLOGY DOMAIN-CONTAINING"/>
    <property type="match status" value="1"/>
</dbReference>
<dbReference type="OrthoDB" id="6103986at2759"/>
<dbReference type="PROSITE" id="PS50882">
    <property type="entry name" value="YTH"/>
    <property type="match status" value="1"/>
</dbReference>
<comment type="caution">
    <text evidence="2">The sequence shown here is derived from an EMBL/GenBank/DDBJ whole genome shotgun (WGS) entry which is preliminary data.</text>
</comment>
<protein>
    <submittedName>
        <fullName evidence="2">YTHDC2</fullName>
    </submittedName>
</protein>
<dbReference type="GO" id="GO:0003729">
    <property type="term" value="F:mRNA binding"/>
    <property type="evidence" value="ECO:0007669"/>
    <property type="project" value="TreeGrafter"/>
</dbReference>